<dbReference type="Pfam" id="PF00388">
    <property type="entry name" value="PI-PLC-X"/>
    <property type="match status" value="1"/>
</dbReference>
<dbReference type="Pfam" id="PF00168">
    <property type="entry name" value="C2"/>
    <property type="match status" value="1"/>
</dbReference>
<dbReference type="PRINTS" id="PR00390">
    <property type="entry name" value="PHPHLIPASEC"/>
</dbReference>
<dbReference type="SMART" id="SM00239">
    <property type="entry name" value="C2"/>
    <property type="match status" value="1"/>
</dbReference>
<dbReference type="InterPro" id="IPR001711">
    <property type="entry name" value="PLipase_C_Pinositol-sp_Y"/>
</dbReference>
<dbReference type="InterPro" id="IPR000909">
    <property type="entry name" value="PLipase_C_PInositol-sp_X_dom"/>
</dbReference>
<dbReference type="PANTHER" id="PTHR10336">
    <property type="entry name" value="PHOSPHOINOSITIDE-SPECIFIC PHOSPHOLIPASE C FAMILY PROTEIN"/>
    <property type="match status" value="1"/>
</dbReference>
<sequence>MFLITTLYRYYRLFITRFGKSWLSPTSWSDVLGFTVQHSVHISVRATTSPLLKPLNAIVLQVERFVPSANKRAWKSHSLHSSISVMPTVPVAHDFEHGVRLSTDDSALDTTRLSSQVIEIITQAGHTPEELLQLPLSQPPVLDDGHPLPAYYISSSHNTYLLSRQIFAKSSAASYTHVLTHGGRCVEIDAWDSSDGPIVTHGYAFTQSISFRSVCEAIGAAVGPNDLPVMVSLECHASPSTQETMVKIMLETWGDKLVQAEIEGIEVCRSDCPQVEWYHPASRAPPQHDSSSSSSSSSSSEDDEDGGDQRQRNIALAGEQAQKQLDSRISPSLAQLGVYAKSVKPQGDFTAQSKSSLLPRYVMFTIDPGITEPLHCLLNISENALSKLIPTRLEALVETGHTHQTRVYPRGTRVQSTNLNPLKAWRAGAQIAALNWQSYDLGMQLNHAMFHNTGGWVLKSEYQRGLTSLISNQPAQKLTIRIYGASNLPHPEDTQSDDSVSVYIRAELMHHQKDQKYRTKTMKAAPSQESTHNSLDIMWDETFTWEIMPDDLAFIRFVVVEDKFAFDEPFMVYCARLSYVKEGKSNQYVE</sequence>
<proteinExistence type="predicted"/>
<evidence type="ECO:0000259" key="5">
    <source>
        <dbReference type="PROSITE" id="PS50008"/>
    </source>
</evidence>
<name>L8X6I4_THACA</name>
<dbReference type="PROSITE" id="PS50007">
    <property type="entry name" value="PIPLC_X_DOMAIN"/>
    <property type="match status" value="1"/>
</dbReference>
<dbReference type="EMBL" id="AFRT01000280">
    <property type="protein sequence ID" value="ELU44712.1"/>
    <property type="molecule type" value="Genomic_DNA"/>
</dbReference>
<keyword evidence="2" id="KW-0442">Lipid degradation</keyword>
<dbReference type="CDD" id="cd00275">
    <property type="entry name" value="C2_PLC_like"/>
    <property type="match status" value="1"/>
</dbReference>
<dbReference type="SUPFAM" id="SSF49562">
    <property type="entry name" value="C2 domain (Calcium/lipid-binding domain, CaLB)"/>
    <property type="match status" value="1"/>
</dbReference>
<dbReference type="Pfam" id="PF00387">
    <property type="entry name" value="PI-PLC-Y"/>
    <property type="match status" value="1"/>
</dbReference>
<dbReference type="InterPro" id="IPR017946">
    <property type="entry name" value="PLC-like_Pdiesterase_TIM-brl"/>
</dbReference>
<gene>
    <name evidence="6" type="ORF">AG1IA_01253</name>
</gene>
<dbReference type="AlphaFoldDB" id="L8X6I4"/>
<evidence type="ECO:0000256" key="2">
    <source>
        <dbReference type="RuleBase" id="RU361133"/>
    </source>
</evidence>
<dbReference type="Proteomes" id="UP000011668">
    <property type="component" value="Unassembled WGS sequence"/>
</dbReference>
<feature type="domain" description="PI-PLC Y-box" evidence="5">
    <location>
        <begin position="333"/>
        <end position="464"/>
    </location>
</feature>
<dbReference type="InterPro" id="IPR001192">
    <property type="entry name" value="PI-PLC_fam"/>
</dbReference>
<feature type="domain" description="C2" evidence="4">
    <location>
        <begin position="458"/>
        <end position="590"/>
    </location>
</feature>
<dbReference type="GO" id="GO:0004435">
    <property type="term" value="F:phosphatidylinositol-4,5-bisphosphate phospholipase C activity"/>
    <property type="evidence" value="ECO:0007669"/>
    <property type="project" value="UniProtKB-EC"/>
</dbReference>
<dbReference type="EC" id="3.1.4.11" evidence="2"/>
<dbReference type="GO" id="GO:0048015">
    <property type="term" value="P:phosphatidylinositol-mediated signaling"/>
    <property type="evidence" value="ECO:0007669"/>
    <property type="project" value="TreeGrafter"/>
</dbReference>
<dbReference type="SUPFAM" id="SSF51695">
    <property type="entry name" value="PLC-like phosphodiesterases"/>
    <property type="match status" value="1"/>
</dbReference>
<keyword evidence="7" id="KW-1185">Reference proteome</keyword>
<keyword evidence="1" id="KW-0807">Transducer</keyword>
<dbReference type="GO" id="GO:0051209">
    <property type="term" value="P:release of sequestered calcium ion into cytosol"/>
    <property type="evidence" value="ECO:0007669"/>
    <property type="project" value="TreeGrafter"/>
</dbReference>
<evidence type="ECO:0000256" key="1">
    <source>
        <dbReference type="ARBA" id="ARBA00023224"/>
    </source>
</evidence>
<dbReference type="SMART" id="SM00149">
    <property type="entry name" value="PLCYc"/>
    <property type="match status" value="1"/>
</dbReference>
<dbReference type="OrthoDB" id="269822at2759"/>
<dbReference type="InterPro" id="IPR035892">
    <property type="entry name" value="C2_domain_sf"/>
</dbReference>
<accession>L8X6I4</accession>
<comment type="caution">
    <text evidence="6">The sequence shown here is derived from an EMBL/GenBank/DDBJ whole genome shotgun (WGS) entry which is preliminary data.</text>
</comment>
<evidence type="ECO:0000256" key="3">
    <source>
        <dbReference type="SAM" id="MobiDB-lite"/>
    </source>
</evidence>
<dbReference type="Gene3D" id="3.20.20.190">
    <property type="entry name" value="Phosphatidylinositol (PI) phosphodiesterase"/>
    <property type="match status" value="1"/>
</dbReference>
<dbReference type="HOGENOM" id="CLU_002738_3_1_1"/>
<evidence type="ECO:0000313" key="7">
    <source>
        <dbReference type="Proteomes" id="UP000011668"/>
    </source>
</evidence>
<dbReference type="GO" id="GO:0016042">
    <property type="term" value="P:lipid catabolic process"/>
    <property type="evidence" value="ECO:0007669"/>
    <property type="project" value="UniProtKB-KW"/>
</dbReference>
<dbReference type="PROSITE" id="PS50004">
    <property type="entry name" value="C2"/>
    <property type="match status" value="1"/>
</dbReference>
<dbReference type="Gene3D" id="2.60.40.150">
    <property type="entry name" value="C2 domain"/>
    <property type="match status" value="1"/>
</dbReference>
<feature type="region of interest" description="Disordered" evidence="3">
    <location>
        <begin position="278"/>
        <end position="309"/>
    </location>
</feature>
<dbReference type="STRING" id="983506.L8X6I4"/>
<organism evidence="6 7">
    <name type="scientific">Thanatephorus cucumeris (strain AG1-IA)</name>
    <name type="common">Rice sheath blight fungus</name>
    <name type="synonym">Rhizoctonia solani</name>
    <dbReference type="NCBI Taxonomy" id="983506"/>
    <lineage>
        <taxon>Eukaryota</taxon>
        <taxon>Fungi</taxon>
        <taxon>Dikarya</taxon>
        <taxon>Basidiomycota</taxon>
        <taxon>Agaricomycotina</taxon>
        <taxon>Agaricomycetes</taxon>
        <taxon>Cantharellales</taxon>
        <taxon>Ceratobasidiaceae</taxon>
        <taxon>Rhizoctonia</taxon>
        <taxon>Rhizoctonia solani AG-1</taxon>
    </lineage>
</organism>
<comment type="catalytic activity">
    <reaction evidence="2">
        <text>a 1,2-diacyl-sn-glycero-3-phospho-(1D-myo-inositol-4,5-bisphosphate) + H2O = 1D-myo-inositol 1,4,5-trisphosphate + a 1,2-diacyl-sn-glycerol + H(+)</text>
        <dbReference type="Rhea" id="RHEA:33179"/>
        <dbReference type="ChEBI" id="CHEBI:15377"/>
        <dbReference type="ChEBI" id="CHEBI:15378"/>
        <dbReference type="ChEBI" id="CHEBI:17815"/>
        <dbReference type="ChEBI" id="CHEBI:58456"/>
        <dbReference type="ChEBI" id="CHEBI:203600"/>
        <dbReference type="EC" id="3.1.4.11"/>
    </reaction>
</comment>
<dbReference type="SMART" id="SM00148">
    <property type="entry name" value="PLCXc"/>
    <property type="match status" value="1"/>
</dbReference>
<dbReference type="OMA" id="DAWDNDE"/>
<feature type="compositionally biased region" description="Low complexity" evidence="3">
    <location>
        <begin position="289"/>
        <end position="299"/>
    </location>
</feature>
<keyword evidence="2" id="KW-0443">Lipid metabolism</keyword>
<dbReference type="InterPro" id="IPR000008">
    <property type="entry name" value="C2_dom"/>
</dbReference>
<reference evidence="6 7" key="1">
    <citation type="journal article" date="2013" name="Nat. Commun.">
        <title>The evolution and pathogenic mechanisms of the rice sheath blight pathogen.</title>
        <authorList>
            <person name="Zheng A."/>
            <person name="Lin R."/>
            <person name="Xu L."/>
            <person name="Qin P."/>
            <person name="Tang C."/>
            <person name="Ai P."/>
            <person name="Zhang D."/>
            <person name="Liu Y."/>
            <person name="Sun Z."/>
            <person name="Feng H."/>
            <person name="Wang Y."/>
            <person name="Chen Y."/>
            <person name="Liang X."/>
            <person name="Fu R."/>
            <person name="Li Q."/>
            <person name="Zhang J."/>
            <person name="Yu X."/>
            <person name="Xie Z."/>
            <person name="Ding L."/>
            <person name="Guan P."/>
            <person name="Tang J."/>
            <person name="Liang Y."/>
            <person name="Wang S."/>
            <person name="Deng Q."/>
            <person name="Li S."/>
            <person name="Zhu J."/>
            <person name="Wang L."/>
            <person name="Liu H."/>
            <person name="Li P."/>
        </authorList>
    </citation>
    <scope>NUCLEOTIDE SEQUENCE [LARGE SCALE GENOMIC DNA]</scope>
    <source>
        <strain evidence="7">AG-1 IA</strain>
    </source>
</reference>
<evidence type="ECO:0000259" key="4">
    <source>
        <dbReference type="PROSITE" id="PS50004"/>
    </source>
</evidence>
<evidence type="ECO:0000313" key="6">
    <source>
        <dbReference type="EMBL" id="ELU44712.1"/>
    </source>
</evidence>
<dbReference type="PROSITE" id="PS50008">
    <property type="entry name" value="PIPLC_Y_DOMAIN"/>
    <property type="match status" value="1"/>
</dbReference>
<protein>
    <recommendedName>
        <fullName evidence="2">Phosphoinositide phospholipase C</fullName>
        <ecNumber evidence="2">3.1.4.11</ecNumber>
    </recommendedName>
</protein>
<dbReference type="PANTHER" id="PTHR10336:SF169">
    <property type="entry name" value="PHOSPHOINOSITIDE PHOSPHOLIPASE C"/>
    <property type="match status" value="1"/>
</dbReference>
<keyword evidence="2" id="KW-0378">Hydrolase</keyword>